<feature type="transmembrane region" description="Helical" evidence="12">
    <location>
        <begin position="421"/>
        <end position="444"/>
    </location>
</feature>
<dbReference type="NCBIfam" id="NF003958">
    <property type="entry name" value="PRK05454.2-1"/>
    <property type="match status" value="1"/>
</dbReference>
<evidence type="ECO:0000256" key="4">
    <source>
        <dbReference type="ARBA" id="ARBA00020585"/>
    </source>
</evidence>
<evidence type="ECO:0000256" key="8">
    <source>
        <dbReference type="ARBA" id="ARBA00022679"/>
    </source>
</evidence>
<dbReference type="GO" id="GO:0005886">
    <property type="term" value="C:plasma membrane"/>
    <property type="evidence" value="ECO:0007669"/>
    <property type="project" value="UniProtKB-SubCell"/>
</dbReference>
<protein>
    <recommendedName>
        <fullName evidence="4">Glucans biosynthesis glucosyltransferase H</fullName>
    </recommendedName>
</protein>
<feature type="transmembrane region" description="Helical" evidence="12">
    <location>
        <begin position="503"/>
        <end position="527"/>
    </location>
</feature>
<name>A0A4R9JV43_9LEPT</name>
<evidence type="ECO:0000256" key="11">
    <source>
        <dbReference type="ARBA" id="ARBA00023136"/>
    </source>
</evidence>
<keyword evidence="8 14" id="KW-0808">Transferase</keyword>
<evidence type="ECO:0000259" key="13">
    <source>
        <dbReference type="Pfam" id="PF13632"/>
    </source>
</evidence>
<dbReference type="InterPro" id="IPR001173">
    <property type="entry name" value="Glyco_trans_2-like"/>
</dbReference>
<keyword evidence="15" id="KW-1185">Reference proteome</keyword>
<feature type="transmembrane region" description="Helical" evidence="12">
    <location>
        <begin position="12"/>
        <end position="34"/>
    </location>
</feature>
<gene>
    <name evidence="14" type="primary">mdoH</name>
    <name evidence="14" type="ORF">EHQ58_16060</name>
</gene>
<keyword evidence="10 12" id="KW-1133">Transmembrane helix</keyword>
<keyword evidence="6" id="KW-0997">Cell inner membrane</keyword>
<dbReference type="CDD" id="cd04191">
    <property type="entry name" value="Glucan_BSP_MdoH"/>
    <property type="match status" value="1"/>
</dbReference>
<dbReference type="Pfam" id="PF13632">
    <property type="entry name" value="Glyco_trans_2_3"/>
    <property type="match status" value="1"/>
</dbReference>
<evidence type="ECO:0000313" key="15">
    <source>
        <dbReference type="Proteomes" id="UP000297693"/>
    </source>
</evidence>
<comment type="caution">
    <text evidence="14">The sequence shown here is derived from an EMBL/GenBank/DDBJ whole genome shotgun (WGS) entry which is preliminary data.</text>
</comment>
<keyword evidence="5" id="KW-1003">Cell membrane</keyword>
<feature type="transmembrane region" description="Helical" evidence="12">
    <location>
        <begin position="456"/>
        <end position="483"/>
    </location>
</feature>
<feature type="domain" description="Glycosyltransferase 2-like" evidence="13">
    <location>
        <begin position="197"/>
        <end position="393"/>
    </location>
</feature>
<dbReference type="SUPFAM" id="SSF53448">
    <property type="entry name" value="Nucleotide-diphospho-sugar transferases"/>
    <property type="match status" value="1"/>
</dbReference>
<dbReference type="PANTHER" id="PTHR43867">
    <property type="entry name" value="CELLULOSE SYNTHASE CATALYTIC SUBUNIT A [UDP-FORMING]"/>
    <property type="match status" value="1"/>
</dbReference>
<evidence type="ECO:0000256" key="12">
    <source>
        <dbReference type="SAM" id="Phobius"/>
    </source>
</evidence>
<feature type="transmembrane region" description="Helical" evidence="12">
    <location>
        <begin position="46"/>
        <end position="70"/>
    </location>
</feature>
<evidence type="ECO:0000256" key="7">
    <source>
        <dbReference type="ARBA" id="ARBA00022676"/>
    </source>
</evidence>
<dbReference type="Gene3D" id="3.90.550.10">
    <property type="entry name" value="Spore Coat Polysaccharide Biosynthesis Protein SpsA, Chain A"/>
    <property type="match status" value="1"/>
</dbReference>
<keyword evidence="9 12" id="KW-0812">Transmembrane</keyword>
<evidence type="ECO:0000256" key="1">
    <source>
        <dbReference type="ARBA" id="ARBA00004429"/>
    </source>
</evidence>
<keyword evidence="11 12" id="KW-0472">Membrane</keyword>
<sequence>MPFIKFNTYTFRIFSFWGFVNLLSGYGTLVYFEFLSFRQFDWIDGILLFTFSILFLHLSYGATIALFGFFQYFKGGDAKRCIIEKDLLKSIEIDKVPVAIVVPIYNENPTEVYERISSMYSAIKSSNECNSFDFFILSDSNQPHVWIEEELEYIKLIKKTEGWGRIYYRRRKSNTNGKSGNISDFCRRFGKNYRYMIVLDADSYMEADAMLLLAKKMESEPTLGILQTNPQIYKTQSLFQKLFAYSQKLYSEYYLTGASYWQMNSSSFWGHNAIIRLEPFIEHCALPKLPKLGALGGKILSHDTIEAALIRRAGYSVQFTTDLPGSFEEYPPTWIESLQRDQRWCQGNLQHFWFLGARELNFQSKISILLGIFSYLSSVLWLLFIVLSLILYLDDLRFFRLAFNSREFEIIFKQYYIGKAIQLQAITLCLLFVPKILAFLVELIKPERIPISRLKLTSFFLIETFVSFLMAPTNMFMYVQFVLFTLSGKKVIWKNQNRDISKALPFFIAFQNFKMPFISGILIFILLWHTETQLLIWISPIWASWILAPLIAVVSSLVTVQTHPSNLTEKSEITPTNALKLVLTDPYIFGIHLFMIRERLLEKEKSKESLKLLCEKMLFQGPKAISAKETLRILYSKTALITFHDKYWKTYPSERNPYWN</sequence>
<evidence type="ECO:0000256" key="3">
    <source>
        <dbReference type="ARBA" id="ARBA00009337"/>
    </source>
</evidence>
<evidence type="ECO:0000256" key="5">
    <source>
        <dbReference type="ARBA" id="ARBA00022475"/>
    </source>
</evidence>
<evidence type="ECO:0000256" key="2">
    <source>
        <dbReference type="ARBA" id="ARBA00005001"/>
    </source>
</evidence>
<evidence type="ECO:0000256" key="10">
    <source>
        <dbReference type="ARBA" id="ARBA00022989"/>
    </source>
</evidence>
<dbReference type="InterPro" id="IPR050321">
    <property type="entry name" value="Glycosyltr_2/OpgH_subfam"/>
</dbReference>
<evidence type="ECO:0000256" key="6">
    <source>
        <dbReference type="ARBA" id="ARBA00022519"/>
    </source>
</evidence>
<dbReference type="RefSeq" id="WP_135624927.1">
    <property type="nucleotide sequence ID" value="NZ_RQGD01000045.1"/>
</dbReference>
<dbReference type="GO" id="GO:0016758">
    <property type="term" value="F:hexosyltransferase activity"/>
    <property type="evidence" value="ECO:0007669"/>
    <property type="project" value="TreeGrafter"/>
</dbReference>
<proteinExistence type="inferred from homology"/>
<organism evidence="14 15">
    <name type="scientific">Leptospira ognonensis</name>
    <dbReference type="NCBI Taxonomy" id="2484945"/>
    <lineage>
        <taxon>Bacteria</taxon>
        <taxon>Pseudomonadati</taxon>
        <taxon>Spirochaetota</taxon>
        <taxon>Spirochaetia</taxon>
        <taxon>Leptospirales</taxon>
        <taxon>Leptospiraceae</taxon>
        <taxon>Leptospira</taxon>
    </lineage>
</organism>
<dbReference type="Proteomes" id="UP000297693">
    <property type="component" value="Unassembled WGS sequence"/>
</dbReference>
<keyword evidence="7" id="KW-0328">Glycosyltransferase</keyword>
<accession>A0A4R9JV43</accession>
<comment type="pathway">
    <text evidence="2">Glycan metabolism; osmoregulated periplasmic glucan (OPG) biosynthesis.</text>
</comment>
<comment type="similarity">
    <text evidence="3">Belongs to the glycosyltransferase 2 family. OpgH subfamily.</text>
</comment>
<evidence type="ECO:0000256" key="9">
    <source>
        <dbReference type="ARBA" id="ARBA00022692"/>
    </source>
</evidence>
<feature type="transmembrane region" description="Helical" evidence="12">
    <location>
        <begin position="534"/>
        <end position="558"/>
    </location>
</feature>
<dbReference type="AlphaFoldDB" id="A0A4R9JV43"/>
<reference evidence="14" key="1">
    <citation type="journal article" date="2019" name="PLoS Negl. Trop. Dis.">
        <title>Revisiting the worldwide diversity of Leptospira species in the environment.</title>
        <authorList>
            <person name="Vincent A.T."/>
            <person name="Schiettekatte O."/>
            <person name="Bourhy P."/>
            <person name="Veyrier F.J."/>
            <person name="Picardeau M."/>
        </authorList>
    </citation>
    <scope>NUCLEOTIDE SEQUENCE [LARGE SCALE GENOMIC DNA]</scope>
    <source>
        <strain evidence="14">201702476</strain>
    </source>
</reference>
<evidence type="ECO:0000313" key="14">
    <source>
        <dbReference type="EMBL" id="TGL56709.1"/>
    </source>
</evidence>
<dbReference type="NCBIfam" id="NF003962">
    <property type="entry name" value="PRK05454.2-5"/>
    <property type="match status" value="1"/>
</dbReference>
<comment type="subcellular location">
    <subcellularLocation>
        <location evidence="1">Cell inner membrane</location>
        <topology evidence="1">Multi-pass membrane protein</topology>
    </subcellularLocation>
</comment>
<dbReference type="PANTHER" id="PTHR43867:SF5">
    <property type="entry name" value="GLUCANS BIOSYNTHESIS GLUCOSYLTRANSFERASE H"/>
    <property type="match status" value="1"/>
</dbReference>
<dbReference type="InterPro" id="IPR029044">
    <property type="entry name" value="Nucleotide-diphossugar_trans"/>
</dbReference>
<dbReference type="EMBL" id="RQGD01000045">
    <property type="protein sequence ID" value="TGL56709.1"/>
    <property type="molecule type" value="Genomic_DNA"/>
</dbReference>
<dbReference type="OrthoDB" id="9775281at2"/>
<feature type="transmembrane region" description="Helical" evidence="12">
    <location>
        <begin position="368"/>
        <end position="393"/>
    </location>
</feature>